<reference evidence="1" key="1">
    <citation type="journal article" date="2023" name="Plant J.">
        <title>Genome sequences and population genomics provide insights into the demographic history, inbreeding, and mutation load of two 'living fossil' tree species of Dipteronia.</title>
        <authorList>
            <person name="Feng Y."/>
            <person name="Comes H.P."/>
            <person name="Chen J."/>
            <person name="Zhu S."/>
            <person name="Lu R."/>
            <person name="Zhang X."/>
            <person name="Li P."/>
            <person name="Qiu J."/>
            <person name="Olsen K.M."/>
            <person name="Qiu Y."/>
        </authorList>
    </citation>
    <scope>NUCLEOTIDE SEQUENCE</scope>
    <source>
        <strain evidence="1">KIB01</strain>
    </source>
</reference>
<comment type="caution">
    <text evidence="1">The sequence shown here is derived from an EMBL/GenBank/DDBJ whole genome shotgun (WGS) entry which is preliminary data.</text>
</comment>
<name>A0AAE0CH34_9ROSI</name>
<dbReference type="PANTHER" id="PTHR46890">
    <property type="entry name" value="NON-LTR RETROLELEMENT REVERSE TRANSCRIPTASE-LIKE PROTEIN-RELATED"/>
    <property type="match status" value="1"/>
</dbReference>
<keyword evidence="2" id="KW-1185">Reference proteome</keyword>
<proteinExistence type="predicted"/>
<dbReference type="PANTHER" id="PTHR46890:SF50">
    <property type="entry name" value="RNA-DIRECTED DNA POLYMERASE, EUKARYOTA, REVERSE TRANSCRIPTASE ZINC-BINDING DOMAIN PROTEIN-RELATED"/>
    <property type="match status" value="1"/>
</dbReference>
<gene>
    <name evidence="1" type="ORF">Ddye_011483</name>
</gene>
<protein>
    <recommendedName>
        <fullName evidence="3">Reverse transcriptase domain-containing protein</fullName>
    </recommendedName>
</protein>
<evidence type="ECO:0000313" key="2">
    <source>
        <dbReference type="Proteomes" id="UP001280121"/>
    </source>
</evidence>
<sequence>MMTDAMLGWNEKVVVGSKGFQLFSKVNAAKLKMKQWIANGKRMVNNSKILEMKLEEVDNRAKREGWTQVLRNERTHVLSDLWKACRIEEQDWKQKSRVKWLLEDFSDEEVYEAQSSCDGNKASGPDGLKLSFIKANWETMKLDFMSFLVEFHNDSSIVKNINATFIALIPKIHNPVSLKDFRPISLMSSLYKILAKFLTARLKKVMNSIIGDT</sequence>
<dbReference type="AlphaFoldDB" id="A0AAE0CH34"/>
<organism evidence="1 2">
    <name type="scientific">Dipteronia dyeriana</name>
    <dbReference type="NCBI Taxonomy" id="168575"/>
    <lineage>
        <taxon>Eukaryota</taxon>
        <taxon>Viridiplantae</taxon>
        <taxon>Streptophyta</taxon>
        <taxon>Embryophyta</taxon>
        <taxon>Tracheophyta</taxon>
        <taxon>Spermatophyta</taxon>
        <taxon>Magnoliopsida</taxon>
        <taxon>eudicotyledons</taxon>
        <taxon>Gunneridae</taxon>
        <taxon>Pentapetalae</taxon>
        <taxon>rosids</taxon>
        <taxon>malvids</taxon>
        <taxon>Sapindales</taxon>
        <taxon>Sapindaceae</taxon>
        <taxon>Hippocastanoideae</taxon>
        <taxon>Acereae</taxon>
        <taxon>Dipteronia</taxon>
    </lineage>
</organism>
<evidence type="ECO:0000313" key="1">
    <source>
        <dbReference type="EMBL" id="KAK2651627.1"/>
    </source>
</evidence>
<dbReference type="EMBL" id="JANJYI010000004">
    <property type="protein sequence ID" value="KAK2651627.1"/>
    <property type="molecule type" value="Genomic_DNA"/>
</dbReference>
<dbReference type="Proteomes" id="UP001280121">
    <property type="component" value="Unassembled WGS sequence"/>
</dbReference>
<accession>A0AAE0CH34</accession>
<evidence type="ECO:0008006" key="3">
    <source>
        <dbReference type="Google" id="ProtNLM"/>
    </source>
</evidence>
<dbReference type="InterPro" id="IPR052343">
    <property type="entry name" value="Retrotransposon-Effector_Assoc"/>
</dbReference>